<evidence type="ECO:0000259" key="8">
    <source>
        <dbReference type="Pfam" id="PF00534"/>
    </source>
</evidence>
<dbReference type="InterPro" id="IPR039507">
    <property type="entry name" value="PIG-A/GPI3"/>
</dbReference>
<dbReference type="SUPFAM" id="SSF53756">
    <property type="entry name" value="UDP-Glycosyltransferase/glycogen phosphorylase"/>
    <property type="match status" value="1"/>
</dbReference>
<dbReference type="EMBL" id="CAHIKZ030001802">
    <property type="protein sequence ID" value="CAE1274778.1"/>
    <property type="molecule type" value="Genomic_DNA"/>
</dbReference>
<keyword evidence="7" id="KW-1133">Transmembrane helix</keyword>
<reference evidence="10" key="1">
    <citation type="submission" date="2021-01" db="EMBL/GenBank/DDBJ databases">
        <authorList>
            <person name="Li R."/>
            <person name="Bekaert M."/>
        </authorList>
    </citation>
    <scope>NUCLEOTIDE SEQUENCE</scope>
    <source>
        <strain evidence="10">Farmed</strain>
    </source>
</reference>
<dbReference type="PANTHER" id="PTHR45871">
    <property type="entry name" value="N-ACETYLGLUCOSAMINYL-PHOSPHATIDYLINOSITOL BIOSYNTHETIC PROTEIN"/>
    <property type="match status" value="1"/>
</dbReference>
<dbReference type="Proteomes" id="UP000597762">
    <property type="component" value="Unassembled WGS sequence"/>
</dbReference>
<sequence>MESKNIFTPDANRNQIKKNICMVSDFFYPNMGGVESHIYQLSQCLIERGHKVIIVTHFYKGREGVRYLTNGLKVYYIPFTPVYNQCILPSMFTTLPLLRNIFIREEIDIVHGHSAFSTLAHEAMFHARTMGLRSIFTDHSLFGFADASSILTNKVLTVSLADCNHTICVSHTSKENTVLRSSIKPEMVSVIPNAVDTTIFVPDPSKRNPTKITVVVVSRLVYRKGMDLLAGIIPLVCRRYPEVNFLIGGDGPKRIVLEEVRESYHLHDRVKMLGSLKHSEMRDVLVKGDILLNTSLTEAFCIAMVEAVSCGLQVVSTKVGGIPEVLPEDLIILCEPSVQALFQGLEKALHFSKTGEILDAFETHKRIKKMYNWRKVAERTEKVYNNVMATPPRDVSQRLTKFYQTGSLVGKLLIIVAVINIIYLALLQWFLPDEKIERVPVFVQRHRQQPTNKKTLPSHEVPVQIPNFNT</sequence>
<dbReference type="GO" id="GO:0017176">
    <property type="term" value="F:phosphatidylinositol N-acetylglucosaminyltransferase activity"/>
    <property type="evidence" value="ECO:0007669"/>
    <property type="project" value="UniProtKB-EC"/>
</dbReference>
<evidence type="ECO:0000256" key="6">
    <source>
        <dbReference type="ARBA" id="ARBA00032160"/>
    </source>
</evidence>
<dbReference type="GO" id="GO:0000506">
    <property type="term" value="C:glycosylphosphatidylinositol-N-acetylglucosaminyltransferase (GPI-GnT) complex"/>
    <property type="evidence" value="ECO:0007669"/>
    <property type="project" value="InterPro"/>
</dbReference>
<keyword evidence="7" id="KW-0472">Membrane</keyword>
<dbReference type="FunFam" id="3.40.50.2000:FF:000148">
    <property type="entry name" value="Phosphatidylinositol N-acetylglucosaminyltransferase subunit A"/>
    <property type="match status" value="1"/>
</dbReference>
<evidence type="ECO:0000256" key="2">
    <source>
        <dbReference type="ARBA" id="ARBA00012420"/>
    </source>
</evidence>
<comment type="caution">
    <text evidence="10">The sequence shown here is derived from an EMBL/GenBank/DDBJ whole genome shotgun (WGS) entry which is preliminary data.</text>
</comment>
<dbReference type="Pfam" id="PF00534">
    <property type="entry name" value="Glycos_transf_1"/>
    <property type="match status" value="1"/>
</dbReference>
<gene>
    <name evidence="10" type="ORF">SPHA_39090</name>
</gene>
<dbReference type="InterPro" id="IPR013234">
    <property type="entry name" value="PIGA_GPI_anchor_biosynthesis"/>
</dbReference>
<proteinExistence type="predicted"/>
<dbReference type="PANTHER" id="PTHR45871:SF1">
    <property type="entry name" value="PHOSPHATIDYLINOSITOL N-ACETYLGLUCOSAMINYLTRANSFERASE SUBUNIT A"/>
    <property type="match status" value="1"/>
</dbReference>
<comment type="pathway">
    <text evidence="1">Glycolipid biosynthesis; glycosylphosphatidylinositol-anchor biosynthesis.</text>
</comment>
<organism evidence="10 11">
    <name type="scientific">Acanthosepion pharaonis</name>
    <name type="common">Pharaoh cuttlefish</name>
    <name type="synonym">Sepia pharaonis</name>
    <dbReference type="NCBI Taxonomy" id="158019"/>
    <lineage>
        <taxon>Eukaryota</taxon>
        <taxon>Metazoa</taxon>
        <taxon>Spiralia</taxon>
        <taxon>Lophotrochozoa</taxon>
        <taxon>Mollusca</taxon>
        <taxon>Cephalopoda</taxon>
        <taxon>Coleoidea</taxon>
        <taxon>Decapodiformes</taxon>
        <taxon>Sepiida</taxon>
        <taxon>Sepiina</taxon>
        <taxon>Sepiidae</taxon>
        <taxon>Acanthosepion</taxon>
    </lineage>
</organism>
<name>A0A812CH40_ACAPH</name>
<keyword evidence="3" id="KW-0337">GPI-anchor biosynthesis</keyword>
<feature type="domain" description="Glycosyl transferase family 1" evidence="8">
    <location>
        <begin position="205"/>
        <end position="352"/>
    </location>
</feature>
<dbReference type="UniPathway" id="UPA00196"/>
<dbReference type="InterPro" id="IPR001296">
    <property type="entry name" value="Glyco_trans_1"/>
</dbReference>
<evidence type="ECO:0000256" key="1">
    <source>
        <dbReference type="ARBA" id="ARBA00004687"/>
    </source>
</evidence>
<evidence type="ECO:0000313" key="11">
    <source>
        <dbReference type="Proteomes" id="UP000597762"/>
    </source>
</evidence>
<dbReference type="AlphaFoldDB" id="A0A812CH40"/>
<dbReference type="Pfam" id="PF08288">
    <property type="entry name" value="PIGA"/>
    <property type="match status" value="1"/>
</dbReference>
<dbReference type="OrthoDB" id="734129at2759"/>
<keyword evidence="5 10" id="KW-0808">Transferase</keyword>
<keyword evidence="4 10" id="KW-0328">Glycosyltransferase</keyword>
<protein>
    <recommendedName>
        <fullName evidence="2">phosphatidylinositol N-acetylglucosaminyltransferase</fullName>
        <ecNumber evidence="2">2.4.1.198</ecNumber>
    </recommendedName>
    <alternativeName>
        <fullName evidence="6">GlcNAc-PI synthesis protein</fullName>
    </alternativeName>
</protein>
<evidence type="ECO:0000256" key="3">
    <source>
        <dbReference type="ARBA" id="ARBA00022502"/>
    </source>
</evidence>
<evidence type="ECO:0000259" key="9">
    <source>
        <dbReference type="Pfam" id="PF08288"/>
    </source>
</evidence>
<feature type="domain" description="PIGA GPI anchor biosynthesis" evidence="9">
    <location>
        <begin position="57"/>
        <end position="146"/>
    </location>
</feature>
<dbReference type="Gene3D" id="3.40.50.2000">
    <property type="entry name" value="Glycogen Phosphorylase B"/>
    <property type="match status" value="2"/>
</dbReference>
<keyword evidence="7" id="KW-0812">Transmembrane</keyword>
<keyword evidence="11" id="KW-1185">Reference proteome</keyword>
<evidence type="ECO:0000256" key="5">
    <source>
        <dbReference type="ARBA" id="ARBA00022679"/>
    </source>
</evidence>
<feature type="transmembrane region" description="Helical" evidence="7">
    <location>
        <begin position="408"/>
        <end position="431"/>
    </location>
</feature>
<dbReference type="FunFam" id="3.40.50.2000:FF:000026">
    <property type="entry name" value="Phosphatidylinositol N-acetylglucosaminyltransferase subunit A"/>
    <property type="match status" value="1"/>
</dbReference>
<dbReference type="GO" id="GO:0006506">
    <property type="term" value="P:GPI anchor biosynthetic process"/>
    <property type="evidence" value="ECO:0007669"/>
    <property type="project" value="UniProtKB-UniPathway"/>
</dbReference>
<dbReference type="EC" id="2.4.1.198" evidence="2"/>
<dbReference type="CDD" id="cd03796">
    <property type="entry name" value="GT4_PIG-A-like"/>
    <property type="match status" value="1"/>
</dbReference>
<evidence type="ECO:0000256" key="7">
    <source>
        <dbReference type="SAM" id="Phobius"/>
    </source>
</evidence>
<accession>A0A812CH40</accession>
<evidence type="ECO:0000313" key="10">
    <source>
        <dbReference type="EMBL" id="CAE1274778.1"/>
    </source>
</evidence>
<evidence type="ECO:0000256" key="4">
    <source>
        <dbReference type="ARBA" id="ARBA00022676"/>
    </source>
</evidence>